<evidence type="ECO:0000313" key="5">
    <source>
        <dbReference type="EMBL" id="RKO95486.1"/>
    </source>
</evidence>
<feature type="domain" description="PAS" evidence="4">
    <location>
        <begin position="48"/>
        <end position="70"/>
    </location>
</feature>
<protein>
    <recommendedName>
        <fullName evidence="4">PAS domain-containing protein</fullName>
    </recommendedName>
</protein>
<keyword evidence="2" id="KW-0288">FMN</keyword>
<evidence type="ECO:0000256" key="1">
    <source>
        <dbReference type="ARBA" id="ARBA00022630"/>
    </source>
</evidence>
<evidence type="ECO:0000259" key="4">
    <source>
        <dbReference type="PROSITE" id="PS50112"/>
    </source>
</evidence>
<dbReference type="Proteomes" id="UP000268535">
    <property type="component" value="Unassembled WGS sequence"/>
</dbReference>
<dbReference type="AlphaFoldDB" id="A0A4P9WWA5"/>
<feature type="non-terminal residue" evidence="5">
    <location>
        <position position="88"/>
    </location>
</feature>
<dbReference type="GO" id="GO:0005634">
    <property type="term" value="C:nucleus"/>
    <property type="evidence" value="ECO:0007669"/>
    <property type="project" value="TreeGrafter"/>
</dbReference>
<gene>
    <name evidence="5" type="ORF">CAUPRSCDRAFT_435</name>
</gene>
<dbReference type="InterPro" id="IPR035965">
    <property type="entry name" value="PAS-like_dom_sf"/>
</dbReference>
<evidence type="ECO:0000256" key="3">
    <source>
        <dbReference type="ARBA" id="ARBA00022991"/>
    </source>
</evidence>
<dbReference type="PROSITE" id="PS50112">
    <property type="entry name" value="PAS"/>
    <property type="match status" value="1"/>
</dbReference>
<keyword evidence="1" id="KW-0285">Flavoprotein</keyword>
<dbReference type="SUPFAM" id="SSF55785">
    <property type="entry name" value="PYP-like sensor domain (PAS domain)"/>
    <property type="match status" value="1"/>
</dbReference>
<dbReference type="EMBL" id="ML011609">
    <property type="protein sequence ID" value="RKO95486.1"/>
    <property type="molecule type" value="Genomic_DNA"/>
</dbReference>
<dbReference type="CDD" id="cd00130">
    <property type="entry name" value="PAS"/>
    <property type="match status" value="1"/>
</dbReference>
<dbReference type="PANTHER" id="PTHR47429">
    <property type="entry name" value="PROTEIN TWIN LOV 1"/>
    <property type="match status" value="1"/>
</dbReference>
<accession>A0A4P9WWA5</accession>
<dbReference type="InterPro" id="IPR000014">
    <property type="entry name" value="PAS"/>
</dbReference>
<evidence type="ECO:0000256" key="2">
    <source>
        <dbReference type="ARBA" id="ARBA00022643"/>
    </source>
</evidence>
<dbReference type="Pfam" id="PF13426">
    <property type="entry name" value="PAS_9"/>
    <property type="match status" value="1"/>
</dbReference>
<reference evidence="6" key="1">
    <citation type="journal article" date="2018" name="Nat. Microbiol.">
        <title>Leveraging single-cell genomics to expand the fungal tree of life.</title>
        <authorList>
            <person name="Ahrendt S.R."/>
            <person name="Quandt C.A."/>
            <person name="Ciobanu D."/>
            <person name="Clum A."/>
            <person name="Salamov A."/>
            <person name="Andreopoulos B."/>
            <person name="Cheng J.F."/>
            <person name="Woyke T."/>
            <person name="Pelin A."/>
            <person name="Henrissat B."/>
            <person name="Reynolds N.K."/>
            <person name="Benny G.L."/>
            <person name="Smith M.E."/>
            <person name="James T.Y."/>
            <person name="Grigoriev I.V."/>
        </authorList>
    </citation>
    <scope>NUCLEOTIDE SEQUENCE [LARGE SCALE GENOMIC DNA]</scope>
    <source>
        <strain evidence="6">ATCC 52028</strain>
    </source>
</reference>
<name>A0A4P9WWA5_9FUNG</name>
<feature type="non-terminal residue" evidence="5">
    <location>
        <position position="1"/>
    </location>
</feature>
<sequence>LYSSSGMDLMGIMERVVRRPNPVIDLAPVDFSSAFTVVEDDPARDFPIIYASETFERLTGYHNDDIVGRNCRFLQSPDGLVAAGSRRK</sequence>
<organism evidence="5 6">
    <name type="scientific">Caulochytrium protostelioides</name>
    <dbReference type="NCBI Taxonomy" id="1555241"/>
    <lineage>
        <taxon>Eukaryota</taxon>
        <taxon>Fungi</taxon>
        <taxon>Fungi incertae sedis</taxon>
        <taxon>Chytridiomycota</taxon>
        <taxon>Chytridiomycota incertae sedis</taxon>
        <taxon>Chytridiomycetes</taxon>
        <taxon>Caulochytriales</taxon>
        <taxon>Caulochytriaceae</taxon>
        <taxon>Caulochytrium</taxon>
    </lineage>
</organism>
<dbReference type="Gene3D" id="3.30.450.20">
    <property type="entry name" value="PAS domain"/>
    <property type="match status" value="1"/>
</dbReference>
<dbReference type="PANTHER" id="PTHR47429:SF7">
    <property type="entry name" value="GATA-FACTOR"/>
    <property type="match status" value="1"/>
</dbReference>
<keyword evidence="3" id="KW-0157">Chromophore</keyword>
<proteinExistence type="predicted"/>
<evidence type="ECO:0000313" key="6">
    <source>
        <dbReference type="Proteomes" id="UP000268535"/>
    </source>
</evidence>